<name>A0A8K0E0B6_9ROSA</name>
<dbReference type="Proteomes" id="UP000796880">
    <property type="component" value="Unassembled WGS sequence"/>
</dbReference>
<evidence type="ECO:0000313" key="3">
    <source>
        <dbReference type="Proteomes" id="UP000796880"/>
    </source>
</evidence>
<sequence>MVVQPKSKNHQVTGDIPCENSLLRQVSSLLRSTHLSLLVSKLVEVLIHVTAYSKLALVDEANKVFYGMPEPEESCLLSVGQGLNGFCLKSNFDSNAHVGGVLVTISVLIATALASAAQVANVGSGLWLHGHAFEAFKKFDDILENGLIPDEFTFSALLCMRCHDDLVRDGRSIFKRMTDEFGIQPRAEQRFGREEDIDQRPKRRIWNGENYDSDLDEDEKTRNRSSNVGFQSVPTTEMRTGNPTLASVNF</sequence>
<reference evidence="2" key="1">
    <citation type="submission" date="2020-03" db="EMBL/GenBank/DDBJ databases">
        <title>A high-quality chromosome-level genome assembly of a woody plant with both climbing and erect habits, Rhamnella rubrinervis.</title>
        <authorList>
            <person name="Lu Z."/>
            <person name="Yang Y."/>
            <person name="Zhu X."/>
            <person name="Sun Y."/>
        </authorList>
    </citation>
    <scope>NUCLEOTIDE SEQUENCE</scope>
    <source>
        <strain evidence="2">BYM</strain>
        <tissue evidence="2">Leaf</tissue>
    </source>
</reference>
<dbReference type="Gene3D" id="1.25.40.10">
    <property type="entry name" value="Tetratricopeptide repeat domain"/>
    <property type="match status" value="1"/>
</dbReference>
<organism evidence="2 3">
    <name type="scientific">Rhamnella rubrinervis</name>
    <dbReference type="NCBI Taxonomy" id="2594499"/>
    <lineage>
        <taxon>Eukaryota</taxon>
        <taxon>Viridiplantae</taxon>
        <taxon>Streptophyta</taxon>
        <taxon>Embryophyta</taxon>
        <taxon>Tracheophyta</taxon>
        <taxon>Spermatophyta</taxon>
        <taxon>Magnoliopsida</taxon>
        <taxon>eudicotyledons</taxon>
        <taxon>Gunneridae</taxon>
        <taxon>Pentapetalae</taxon>
        <taxon>rosids</taxon>
        <taxon>fabids</taxon>
        <taxon>Rosales</taxon>
        <taxon>Rhamnaceae</taxon>
        <taxon>rhamnoid group</taxon>
        <taxon>Rhamneae</taxon>
        <taxon>Rhamnella</taxon>
    </lineage>
</organism>
<accession>A0A8K0E0B6</accession>
<evidence type="ECO:0000256" key="1">
    <source>
        <dbReference type="SAM" id="MobiDB-lite"/>
    </source>
</evidence>
<comment type="caution">
    <text evidence="2">The sequence shown here is derived from an EMBL/GenBank/DDBJ whole genome shotgun (WGS) entry which is preliminary data.</text>
</comment>
<evidence type="ECO:0000313" key="2">
    <source>
        <dbReference type="EMBL" id="KAF3437504.1"/>
    </source>
</evidence>
<gene>
    <name evidence="2" type="ORF">FNV43_RR20258</name>
</gene>
<dbReference type="EMBL" id="VOIH02000009">
    <property type="protein sequence ID" value="KAF3437504.1"/>
    <property type="molecule type" value="Genomic_DNA"/>
</dbReference>
<dbReference type="InterPro" id="IPR050421">
    <property type="entry name" value="PPR"/>
</dbReference>
<dbReference type="AlphaFoldDB" id="A0A8K0E0B6"/>
<protein>
    <recommendedName>
        <fullName evidence="4">Pentatricopeptide repeat-containing protein</fullName>
    </recommendedName>
</protein>
<dbReference type="PANTHER" id="PTHR47928:SF28">
    <property type="entry name" value="OS01G0545900 PROTEIN"/>
    <property type="match status" value="1"/>
</dbReference>
<keyword evidence="3" id="KW-1185">Reference proteome</keyword>
<dbReference type="PANTHER" id="PTHR47928">
    <property type="entry name" value="REPEAT-CONTAINING PROTEIN, PUTATIVE-RELATED"/>
    <property type="match status" value="1"/>
</dbReference>
<evidence type="ECO:0008006" key="4">
    <source>
        <dbReference type="Google" id="ProtNLM"/>
    </source>
</evidence>
<dbReference type="GO" id="GO:0005739">
    <property type="term" value="C:mitochondrion"/>
    <property type="evidence" value="ECO:0007669"/>
    <property type="project" value="GOC"/>
</dbReference>
<dbReference type="OrthoDB" id="912794at2759"/>
<dbReference type="InterPro" id="IPR011990">
    <property type="entry name" value="TPR-like_helical_dom_sf"/>
</dbReference>
<dbReference type="GO" id="GO:1900864">
    <property type="term" value="P:mitochondrial RNA modification"/>
    <property type="evidence" value="ECO:0007669"/>
    <property type="project" value="TreeGrafter"/>
</dbReference>
<feature type="compositionally biased region" description="Polar residues" evidence="1">
    <location>
        <begin position="224"/>
        <end position="250"/>
    </location>
</feature>
<proteinExistence type="predicted"/>
<feature type="region of interest" description="Disordered" evidence="1">
    <location>
        <begin position="208"/>
        <end position="250"/>
    </location>
</feature>